<sequence>MRIRYNFISSLLTLSLLSTSTLAAELMVYSSRNASYIKPLFNAYALETGVAVNYLVAPASTLISRIESETKNTDGNVKPADLMIAAGAESFWMASEKGLLAPLESSTLSENVPAHLTSPKRDWFGFASRARTIVYNPATVKASELSSYSELATPKWKGKLCLLTAQSAYTQAFVAMLAKHEGGEKTAQVIRGWVDNLAVAPFAEDMQVLEAINQGRCDVGIVNSYYFIRFKRQVPKTKLTLFWADQKGMGTHVNVTGAAVIANAPNKTQAIDFLEWLTTKEPQVTYAKLSMEYPANPDVYPAREVARLGKFTVDNTNLSAIGQHLSNAQQLMKDAGYQ</sequence>
<organism evidence="4 5">
    <name type="scientific">Neptuniibacter pectenicola</name>
    <dbReference type="NCBI Taxonomy" id="1806669"/>
    <lineage>
        <taxon>Bacteria</taxon>
        <taxon>Pseudomonadati</taxon>
        <taxon>Pseudomonadota</taxon>
        <taxon>Gammaproteobacteria</taxon>
        <taxon>Oceanospirillales</taxon>
        <taxon>Oceanospirillaceae</taxon>
        <taxon>Neptuniibacter</taxon>
    </lineage>
</organism>
<evidence type="ECO:0000256" key="1">
    <source>
        <dbReference type="ARBA" id="ARBA00008520"/>
    </source>
</evidence>
<evidence type="ECO:0000256" key="2">
    <source>
        <dbReference type="ARBA" id="ARBA00022729"/>
    </source>
</evidence>
<reference evidence="4 5" key="1">
    <citation type="submission" date="2024-03" db="EMBL/GenBank/DDBJ databases">
        <title>Community enrichment and isolation of bacterial strains for fucoidan degradation.</title>
        <authorList>
            <person name="Sichert A."/>
        </authorList>
    </citation>
    <scope>NUCLEOTIDE SEQUENCE [LARGE SCALE GENOMIC DNA]</scope>
    <source>
        <strain evidence="4 5">AS76</strain>
    </source>
</reference>
<keyword evidence="5" id="KW-1185">Reference proteome</keyword>
<keyword evidence="2 3" id="KW-0732">Signal</keyword>
<dbReference type="Proteomes" id="UP001449225">
    <property type="component" value="Unassembled WGS sequence"/>
</dbReference>
<dbReference type="SUPFAM" id="SSF53850">
    <property type="entry name" value="Periplasmic binding protein-like II"/>
    <property type="match status" value="1"/>
</dbReference>
<dbReference type="PANTHER" id="PTHR30006:SF15">
    <property type="entry name" value="IRON-UTILIZATION PERIPLASMIC PROTEIN"/>
    <property type="match status" value="1"/>
</dbReference>
<dbReference type="PIRSF" id="PIRSF002825">
    <property type="entry name" value="CfbpA"/>
    <property type="match status" value="1"/>
</dbReference>
<dbReference type="Pfam" id="PF13416">
    <property type="entry name" value="SBP_bac_8"/>
    <property type="match status" value="1"/>
</dbReference>
<dbReference type="RefSeq" id="WP_342853474.1">
    <property type="nucleotide sequence ID" value="NZ_JBBMRA010000001.1"/>
</dbReference>
<dbReference type="EMBL" id="JBBMRA010000001">
    <property type="protein sequence ID" value="MEM5535031.1"/>
    <property type="molecule type" value="Genomic_DNA"/>
</dbReference>
<dbReference type="Gene3D" id="3.40.190.10">
    <property type="entry name" value="Periplasmic binding protein-like II"/>
    <property type="match status" value="2"/>
</dbReference>
<gene>
    <name evidence="4" type="ORF">WNY58_01380</name>
</gene>
<evidence type="ECO:0000313" key="4">
    <source>
        <dbReference type="EMBL" id="MEM5535031.1"/>
    </source>
</evidence>
<evidence type="ECO:0000313" key="5">
    <source>
        <dbReference type="Proteomes" id="UP001449225"/>
    </source>
</evidence>
<dbReference type="InterPro" id="IPR006059">
    <property type="entry name" value="SBP"/>
</dbReference>
<dbReference type="PANTHER" id="PTHR30006">
    <property type="entry name" value="THIAMINE-BINDING PERIPLASMIC PROTEIN-RELATED"/>
    <property type="match status" value="1"/>
</dbReference>
<comment type="caution">
    <text evidence="4">The sequence shown here is derived from an EMBL/GenBank/DDBJ whole genome shotgun (WGS) entry which is preliminary data.</text>
</comment>
<comment type="similarity">
    <text evidence="1">Belongs to the bacterial solute-binding protein 1 family.</text>
</comment>
<dbReference type="InterPro" id="IPR026045">
    <property type="entry name" value="Ferric-bd"/>
</dbReference>
<protein>
    <submittedName>
        <fullName evidence="4">Extracellular solute-binding protein</fullName>
    </submittedName>
</protein>
<proteinExistence type="inferred from homology"/>
<feature type="signal peptide" evidence="3">
    <location>
        <begin position="1"/>
        <end position="23"/>
    </location>
</feature>
<feature type="chain" id="PRO_5046356312" evidence="3">
    <location>
        <begin position="24"/>
        <end position="338"/>
    </location>
</feature>
<accession>A0ABU9TMT9</accession>
<name>A0ABU9TMT9_9GAMM</name>
<evidence type="ECO:0000256" key="3">
    <source>
        <dbReference type="SAM" id="SignalP"/>
    </source>
</evidence>